<accession>A0A444X6F1</accession>
<dbReference type="InterPro" id="IPR012340">
    <property type="entry name" value="NA-bd_OB-fold"/>
</dbReference>
<evidence type="ECO:0000313" key="2">
    <source>
        <dbReference type="Proteomes" id="UP000289738"/>
    </source>
</evidence>
<organism evidence="1 2">
    <name type="scientific">Arachis hypogaea</name>
    <name type="common">Peanut</name>
    <dbReference type="NCBI Taxonomy" id="3818"/>
    <lineage>
        <taxon>Eukaryota</taxon>
        <taxon>Viridiplantae</taxon>
        <taxon>Streptophyta</taxon>
        <taxon>Embryophyta</taxon>
        <taxon>Tracheophyta</taxon>
        <taxon>Spermatophyta</taxon>
        <taxon>Magnoliopsida</taxon>
        <taxon>eudicotyledons</taxon>
        <taxon>Gunneridae</taxon>
        <taxon>Pentapetalae</taxon>
        <taxon>rosids</taxon>
        <taxon>fabids</taxon>
        <taxon>Fabales</taxon>
        <taxon>Fabaceae</taxon>
        <taxon>Papilionoideae</taxon>
        <taxon>50 kb inversion clade</taxon>
        <taxon>dalbergioids sensu lato</taxon>
        <taxon>Dalbergieae</taxon>
        <taxon>Pterocarpus clade</taxon>
        <taxon>Arachis</taxon>
    </lineage>
</organism>
<dbReference type="EMBL" id="SDMP01000020">
    <property type="protein sequence ID" value="RYQ85242.1"/>
    <property type="molecule type" value="Genomic_DNA"/>
</dbReference>
<reference evidence="1 2" key="1">
    <citation type="submission" date="2019-01" db="EMBL/GenBank/DDBJ databases">
        <title>Sequencing of cultivated peanut Arachis hypogaea provides insights into genome evolution and oil improvement.</title>
        <authorList>
            <person name="Chen X."/>
        </authorList>
    </citation>
    <scope>NUCLEOTIDE SEQUENCE [LARGE SCALE GENOMIC DNA]</scope>
    <source>
        <strain evidence="2">cv. Fuhuasheng</strain>
        <tissue evidence="1">Leaves</tissue>
    </source>
</reference>
<evidence type="ECO:0000313" key="1">
    <source>
        <dbReference type="EMBL" id="RYQ85242.1"/>
    </source>
</evidence>
<keyword evidence="2" id="KW-1185">Reference proteome</keyword>
<dbReference type="PANTHER" id="PTHR47165">
    <property type="entry name" value="OS03G0429900 PROTEIN"/>
    <property type="match status" value="1"/>
</dbReference>
<dbReference type="AlphaFoldDB" id="A0A444X6F1"/>
<comment type="caution">
    <text evidence="1">The sequence shown here is derived from an EMBL/GenBank/DDBJ whole genome shotgun (WGS) entry which is preliminary data.</text>
</comment>
<proteinExistence type="predicted"/>
<dbReference type="PANTHER" id="PTHR47165:SF4">
    <property type="entry name" value="OS03G0429900 PROTEIN"/>
    <property type="match status" value="1"/>
</dbReference>
<dbReference type="SUPFAM" id="SSF50249">
    <property type="entry name" value="Nucleic acid-binding proteins"/>
    <property type="match status" value="2"/>
</dbReference>
<dbReference type="Gene3D" id="2.40.50.140">
    <property type="entry name" value="Nucleic acid-binding proteins"/>
    <property type="match status" value="2"/>
</dbReference>
<name>A0A444X6F1_ARAHY</name>
<gene>
    <name evidence="1" type="ORF">Ahy_B10g104745</name>
</gene>
<sequence length="420" mass="48322">MAASYNLLKDLDVAADHQAWHIKVRVIKSWSIQITEDRYRKPMLEMVVMDELVKTFSHNVIGLLTAKGDIIEFTKNGKKSIYIVIELDDKQNKDRIRCALWEEFATQLVTHIEQHPTTEYIVVIQFAKFNLFKGTMGISNTNYNSVLYINADFDEVKAFRERATSQSASTPSQILAVPFYNIEDDLLHQTPYKSIADLKEGANNGFYTTIGTMISIENRNGWWYKGCKMCMHSLKEEENSYHCIFCVHLRVFDDTDIAYFIVYDKECTRFLGNSASDLRAVQLTRGCTNDDMLYEINSFKSKKFLFKISVMLEDMNAFQPCKIIVLRLTEDRRLLFAFASKHKIYDKNLLLENSELLSFQTESTDTAKETSTQSCEIISLNGDKSFVTPQKPLIAGGWSRRLSEVFPDVENSSSKSRKTN</sequence>
<dbReference type="Proteomes" id="UP000289738">
    <property type="component" value="Chromosome B10"/>
</dbReference>
<dbReference type="CDD" id="cd04481">
    <property type="entry name" value="RPA1_DBD_B_like"/>
    <property type="match status" value="1"/>
</dbReference>
<protein>
    <recommendedName>
        <fullName evidence="3">Replication factor A C-terminal domain-containing protein</fullName>
    </recommendedName>
</protein>
<evidence type="ECO:0008006" key="3">
    <source>
        <dbReference type="Google" id="ProtNLM"/>
    </source>
</evidence>